<dbReference type="EMBL" id="KN122956">
    <property type="protein sequence ID" value="KFO27275.1"/>
    <property type="molecule type" value="Genomic_DNA"/>
</dbReference>
<organism evidence="2 3">
    <name type="scientific">Fukomys damarensis</name>
    <name type="common">Damaraland mole rat</name>
    <name type="synonym">Cryptomys damarensis</name>
    <dbReference type="NCBI Taxonomy" id="885580"/>
    <lineage>
        <taxon>Eukaryota</taxon>
        <taxon>Metazoa</taxon>
        <taxon>Chordata</taxon>
        <taxon>Craniata</taxon>
        <taxon>Vertebrata</taxon>
        <taxon>Euteleostomi</taxon>
        <taxon>Mammalia</taxon>
        <taxon>Eutheria</taxon>
        <taxon>Euarchontoglires</taxon>
        <taxon>Glires</taxon>
        <taxon>Rodentia</taxon>
        <taxon>Hystricomorpha</taxon>
        <taxon>Bathyergidae</taxon>
        <taxon>Fukomys</taxon>
    </lineage>
</organism>
<dbReference type="AlphaFoldDB" id="A0A091DAK8"/>
<gene>
    <name evidence="2" type="ORF">H920_11329</name>
</gene>
<sequence length="177" mass="18888">MQGPDNAQAGPEEDYGDNGVRGGPSHPMFLGGGDGPGAEGADHTEHPQGQRAVPGPLPDGDASAAALITEPMELYLFLGTGWGRAESPQGHRPLGEGEQHLRFPYSYAEDAEIACMYLGPVVRSLPEGIYSEITIDGNHLNILLTSENSHLVEFATAACDLIHLLSMVFLVFEDFET</sequence>
<proteinExistence type="predicted"/>
<dbReference type="Proteomes" id="UP000028990">
    <property type="component" value="Unassembled WGS sequence"/>
</dbReference>
<reference evidence="2 3" key="1">
    <citation type="submission" date="2013-11" db="EMBL/GenBank/DDBJ databases">
        <title>The Damaraland mole rat (Fukomys damarensis) genome and evolution of African mole rats.</title>
        <authorList>
            <person name="Gladyshev V.N."/>
            <person name="Fang X."/>
        </authorList>
    </citation>
    <scope>NUCLEOTIDE SEQUENCE [LARGE SCALE GENOMIC DNA]</scope>
    <source>
        <tissue evidence="2">Liver</tissue>
    </source>
</reference>
<feature type="region of interest" description="Disordered" evidence="1">
    <location>
        <begin position="1"/>
        <end position="63"/>
    </location>
</feature>
<protein>
    <submittedName>
        <fullName evidence="2">Uncharacterized protein</fullName>
    </submittedName>
</protein>
<name>A0A091DAK8_FUKDA</name>
<evidence type="ECO:0000313" key="3">
    <source>
        <dbReference type="Proteomes" id="UP000028990"/>
    </source>
</evidence>
<accession>A0A091DAK8</accession>
<keyword evidence="3" id="KW-1185">Reference proteome</keyword>
<evidence type="ECO:0000256" key="1">
    <source>
        <dbReference type="SAM" id="MobiDB-lite"/>
    </source>
</evidence>
<evidence type="ECO:0000313" key="2">
    <source>
        <dbReference type="EMBL" id="KFO27275.1"/>
    </source>
</evidence>